<organism evidence="3 4">
    <name type="scientific">Prymnesium parvum</name>
    <name type="common">Toxic golden alga</name>
    <dbReference type="NCBI Taxonomy" id="97485"/>
    <lineage>
        <taxon>Eukaryota</taxon>
        <taxon>Haptista</taxon>
        <taxon>Haptophyta</taxon>
        <taxon>Prymnesiophyceae</taxon>
        <taxon>Prymnesiales</taxon>
        <taxon>Prymnesiaceae</taxon>
        <taxon>Prymnesium</taxon>
    </lineage>
</organism>
<sequence length="391" mass="44314">MVCDTILSSRSCLQQTKMGAKERWQMVATKNEISGALCGDAWSRIDTVIAQERNFLETQRVVDELGRDVGSLLDEFVAPKKPESETSRKRKASVTNSGGAPMAGPSDARAKKRQKNAPGKAKSSDKGDTAPEPTLVLGWVFAQCNSRYHCFLTVALQRISLLAREWKQQHPHDRRPAVWRDRNCRPKEFALFPSCKTKRRLVSYTWTQLSEVILLMLRAQMDGLQRELPSCSPSDGRRERMQTRVLELQREMKRVKEASADEQVRRMDEFFRLDRLKGRTKSRGKWHVCSFASDGIKLCITLATGDAPAVRNVPRLVKAGYQIPTPESPVDSLSIERGLFHVREDNMHAVMQKLCRKNASECTTPSLSTSADSFVARRPRSVQFRPVRSRP</sequence>
<gene>
    <name evidence="3" type="ORF">AB1Y20_007136</name>
</gene>
<reference evidence="3 4" key="1">
    <citation type="journal article" date="2024" name="Science">
        <title>Giant polyketide synthase enzymes in the biosynthesis of giant marine polyether toxins.</title>
        <authorList>
            <person name="Fallon T.R."/>
            <person name="Shende V.V."/>
            <person name="Wierzbicki I.H."/>
            <person name="Pendleton A.L."/>
            <person name="Watervoot N.F."/>
            <person name="Auber R.P."/>
            <person name="Gonzalez D.J."/>
            <person name="Wisecaver J.H."/>
            <person name="Moore B.S."/>
        </authorList>
    </citation>
    <scope>NUCLEOTIDE SEQUENCE [LARGE SCALE GENOMIC DNA]</scope>
    <source>
        <strain evidence="3 4">12B1</strain>
    </source>
</reference>
<protein>
    <submittedName>
        <fullName evidence="3">Uncharacterized protein</fullName>
    </submittedName>
</protein>
<dbReference type="Proteomes" id="UP001515480">
    <property type="component" value="Unassembled WGS sequence"/>
</dbReference>
<comment type="caution">
    <text evidence="3">The sequence shown here is derived from an EMBL/GenBank/DDBJ whole genome shotgun (WGS) entry which is preliminary data.</text>
</comment>
<keyword evidence="4" id="KW-1185">Reference proteome</keyword>
<evidence type="ECO:0000256" key="2">
    <source>
        <dbReference type="SAM" id="MobiDB-lite"/>
    </source>
</evidence>
<feature type="region of interest" description="Disordered" evidence="2">
    <location>
        <begin position="80"/>
        <end position="129"/>
    </location>
</feature>
<dbReference type="AlphaFoldDB" id="A0AB34IUF1"/>
<accession>A0AB34IUF1</accession>
<proteinExistence type="predicted"/>
<keyword evidence="1" id="KW-0175">Coiled coil</keyword>
<name>A0AB34IUF1_PRYPA</name>
<evidence type="ECO:0000256" key="1">
    <source>
        <dbReference type="SAM" id="Coils"/>
    </source>
</evidence>
<dbReference type="EMBL" id="JBGBPQ010000017">
    <property type="protein sequence ID" value="KAL1507512.1"/>
    <property type="molecule type" value="Genomic_DNA"/>
</dbReference>
<evidence type="ECO:0000313" key="4">
    <source>
        <dbReference type="Proteomes" id="UP001515480"/>
    </source>
</evidence>
<evidence type="ECO:0000313" key="3">
    <source>
        <dbReference type="EMBL" id="KAL1507512.1"/>
    </source>
</evidence>
<feature type="coiled-coil region" evidence="1">
    <location>
        <begin position="238"/>
        <end position="265"/>
    </location>
</feature>